<reference evidence="1 2" key="1">
    <citation type="submission" date="2017-02" db="EMBL/GenBank/DDBJ databases">
        <authorList>
            <person name="Peterson S.W."/>
        </authorList>
    </citation>
    <scope>NUCLEOTIDE SEQUENCE [LARGE SCALE GENOMIC DNA]</scope>
    <source>
        <strain evidence="1 2">DSM 18108</strain>
    </source>
</reference>
<sequence>MYVPVIIFFFFMLWYIHFRTQSFRSASFKEKKLKPIAGEDAIHAVRIIGVSNSVFSVSKYLRSVKNLSDKRFMTVAINQVITTTMGTTHQARLIENLAPGEERRLGHTDHVREGKYQIYIGYEILWARYTPAPVWHKEKDTEMASPAKLYNEMLRQHQDSLIQEMEDKKDLLS</sequence>
<evidence type="ECO:0000313" key="2">
    <source>
        <dbReference type="Proteomes" id="UP000190166"/>
    </source>
</evidence>
<evidence type="ECO:0000313" key="1">
    <source>
        <dbReference type="EMBL" id="SKD08728.1"/>
    </source>
</evidence>
<name>A0A1T5P8N9_9BACT</name>
<dbReference type="EMBL" id="FUZZ01000004">
    <property type="protein sequence ID" value="SKD08728.1"/>
    <property type="molecule type" value="Genomic_DNA"/>
</dbReference>
<organism evidence="1 2">
    <name type="scientific">Chitinophaga ginsengisegetis</name>
    <dbReference type="NCBI Taxonomy" id="393003"/>
    <lineage>
        <taxon>Bacteria</taxon>
        <taxon>Pseudomonadati</taxon>
        <taxon>Bacteroidota</taxon>
        <taxon>Chitinophagia</taxon>
        <taxon>Chitinophagales</taxon>
        <taxon>Chitinophagaceae</taxon>
        <taxon>Chitinophaga</taxon>
    </lineage>
</organism>
<dbReference type="Proteomes" id="UP000190166">
    <property type="component" value="Unassembled WGS sequence"/>
</dbReference>
<dbReference type="RefSeq" id="WP_079471894.1">
    <property type="nucleotide sequence ID" value="NZ_FUZZ01000004.1"/>
</dbReference>
<dbReference type="AlphaFoldDB" id="A0A1T5P8N9"/>
<protein>
    <submittedName>
        <fullName evidence="1">Uncharacterized protein</fullName>
    </submittedName>
</protein>
<proteinExistence type="predicted"/>
<keyword evidence="2" id="KW-1185">Reference proteome</keyword>
<accession>A0A1T5P8N9</accession>
<gene>
    <name evidence="1" type="ORF">SAMN05660461_4604</name>
</gene>